<feature type="binding site" evidence="8">
    <location>
        <position position="176"/>
    </location>
    <ligand>
        <name>Mn(2+)</name>
        <dbReference type="ChEBI" id="CHEBI:29035"/>
        <label>2</label>
    </ligand>
</feature>
<dbReference type="Gene3D" id="3.90.1640.10">
    <property type="entry name" value="inorganic pyrophosphatase (n-terminal core)"/>
    <property type="match status" value="1"/>
</dbReference>
<dbReference type="NCBIfam" id="NF003877">
    <property type="entry name" value="PRK05427.1"/>
    <property type="match status" value="1"/>
</dbReference>
<dbReference type="PANTHER" id="PTHR12112:SF22">
    <property type="entry name" value="MANGANESE-DEPENDENT INORGANIC PYROPHOSPHATASE-RELATED"/>
    <property type="match status" value="1"/>
</dbReference>
<dbReference type="Gene3D" id="3.10.310.20">
    <property type="entry name" value="DHHA2 domain"/>
    <property type="match status" value="1"/>
</dbReference>
<proteinExistence type="inferred from homology"/>
<evidence type="ECO:0000256" key="5">
    <source>
        <dbReference type="ARBA" id="ARBA00022801"/>
    </source>
</evidence>
<keyword evidence="5 8" id="KW-0378">Hydrolase</keyword>
<dbReference type="AlphaFoldDB" id="A0A1H0GKT5"/>
<feature type="binding site" evidence="8">
    <location>
        <position position="42"/>
    </location>
    <ligand>
        <name>Mn(2+)</name>
        <dbReference type="ChEBI" id="CHEBI:29035"/>
        <label>2</label>
    </ligand>
</feature>
<dbReference type="Proteomes" id="UP000198860">
    <property type="component" value="Unassembled WGS sequence"/>
</dbReference>
<keyword evidence="4 8" id="KW-0479">Metal-binding</keyword>
<gene>
    <name evidence="8" type="primary">ppaC</name>
    <name evidence="10" type="ORF">SAMN05421677_102353</name>
</gene>
<evidence type="ECO:0000256" key="7">
    <source>
        <dbReference type="ARBA" id="ARBA00047820"/>
    </source>
</evidence>
<evidence type="ECO:0000256" key="8">
    <source>
        <dbReference type="HAMAP-Rule" id="MF_00207"/>
    </source>
</evidence>
<dbReference type="Pfam" id="PF01368">
    <property type="entry name" value="DHH"/>
    <property type="match status" value="1"/>
</dbReference>
<dbReference type="GO" id="GO:0004427">
    <property type="term" value="F:inorganic diphosphate phosphatase activity"/>
    <property type="evidence" value="ECO:0007669"/>
    <property type="project" value="UniProtKB-UniRule"/>
</dbReference>
<evidence type="ECO:0000256" key="1">
    <source>
        <dbReference type="ARBA" id="ARBA00004496"/>
    </source>
</evidence>
<sequence>MDYGSNLFYNRNGQDILHTLDKERKIFVSKTLIFGHKNPDTDTITSALVYAELKKALGEEVEAVRLGEVNGETQFALDQFNVDAPRLVERVSDEVEQVILVDHNERQQSAEDIDEVQVLEVIDHHRIANFETKGPLYYRAEPVGCTATILNKLYKEKGQQVSKPMAGLMLSAIISDSLLFKSPTCTDEDRKAAEELAAIAGVDAEEYGLKMLKAGADISDKTAEELISLDAKGFNMGDKKVEIAQVNTVDTDDVLSRKSELEAAIEKNVSEKDLDLFLLVVTDILESDSTVVAVGNETEAVAKAFETELDGNQAVLKGVVSRKKQIVPPLNTYFG</sequence>
<organism evidence="10 11">
    <name type="scientific">Halobacillus aidingensis</name>
    <dbReference type="NCBI Taxonomy" id="240303"/>
    <lineage>
        <taxon>Bacteria</taxon>
        <taxon>Bacillati</taxon>
        <taxon>Bacillota</taxon>
        <taxon>Bacilli</taxon>
        <taxon>Bacillales</taxon>
        <taxon>Bacillaceae</taxon>
        <taxon>Halobacillus</taxon>
    </lineage>
</organism>
<dbReference type="InterPro" id="IPR038763">
    <property type="entry name" value="DHH_sf"/>
</dbReference>
<comment type="catalytic activity">
    <reaction evidence="7 8">
        <text>diphosphate + H2O = 2 phosphate + H(+)</text>
        <dbReference type="Rhea" id="RHEA:24576"/>
        <dbReference type="ChEBI" id="CHEBI:15377"/>
        <dbReference type="ChEBI" id="CHEBI:15378"/>
        <dbReference type="ChEBI" id="CHEBI:33019"/>
        <dbReference type="ChEBI" id="CHEBI:43474"/>
        <dbReference type="EC" id="3.6.1.1"/>
    </reaction>
</comment>
<comment type="similarity">
    <text evidence="2 8">Belongs to the PPase class C family.</text>
</comment>
<accession>A0A1H0GKT5</accession>
<evidence type="ECO:0000256" key="6">
    <source>
        <dbReference type="ARBA" id="ARBA00023211"/>
    </source>
</evidence>
<evidence type="ECO:0000256" key="2">
    <source>
        <dbReference type="ARBA" id="ARBA00007350"/>
    </source>
</evidence>
<dbReference type="SUPFAM" id="SSF64182">
    <property type="entry name" value="DHH phosphoesterases"/>
    <property type="match status" value="1"/>
</dbReference>
<feature type="binding site" evidence="8">
    <location>
        <position position="36"/>
    </location>
    <ligand>
        <name>Mn(2+)</name>
        <dbReference type="ChEBI" id="CHEBI:29035"/>
        <label>1</label>
    </ligand>
</feature>
<dbReference type="PANTHER" id="PTHR12112">
    <property type="entry name" value="BNIP - RELATED"/>
    <property type="match status" value="1"/>
</dbReference>
<protein>
    <recommendedName>
        <fullName evidence="8">Probable manganese-dependent inorganic pyrophosphatase</fullName>
        <ecNumber evidence="8">3.6.1.1</ecNumber>
    </recommendedName>
    <alternativeName>
        <fullName evidence="8">Pyrophosphate phospho-hydrolase</fullName>
        <shortName evidence="8">PPase</shortName>
    </alternativeName>
</protein>
<dbReference type="GO" id="GO:0005737">
    <property type="term" value="C:cytoplasm"/>
    <property type="evidence" value="ECO:0007669"/>
    <property type="project" value="UniProtKB-SubCell"/>
</dbReference>
<feature type="binding site" evidence="8">
    <location>
        <position position="102"/>
    </location>
    <ligand>
        <name>Mn(2+)</name>
        <dbReference type="ChEBI" id="CHEBI:29035"/>
        <label>1</label>
    </ligand>
</feature>
<dbReference type="InterPro" id="IPR038222">
    <property type="entry name" value="DHHA2_dom_sf"/>
</dbReference>
<evidence type="ECO:0000313" key="11">
    <source>
        <dbReference type="Proteomes" id="UP000198860"/>
    </source>
</evidence>
<dbReference type="GO" id="GO:0030145">
    <property type="term" value="F:manganese ion binding"/>
    <property type="evidence" value="ECO:0007669"/>
    <property type="project" value="UniProtKB-UniRule"/>
</dbReference>
<dbReference type="STRING" id="240303.SAMN05421677_102353"/>
<dbReference type="FunFam" id="3.10.310.20:FF:000001">
    <property type="entry name" value="Probable manganese-dependent inorganic pyrophosphatase"/>
    <property type="match status" value="1"/>
</dbReference>
<feature type="binding site" evidence="8">
    <location>
        <position position="40"/>
    </location>
    <ligand>
        <name>Mn(2+)</name>
        <dbReference type="ChEBI" id="CHEBI:29035"/>
        <label>1</label>
    </ligand>
</feature>
<keyword evidence="11" id="KW-1185">Reference proteome</keyword>
<dbReference type="EMBL" id="FNIZ01000002">
    <property type="protein sequence ID" value="SDO07372.1"/>
    <property type="molecule type" value="Genomic_DNA"/>
</dbReference>
<evidence type="ECO:0000259" key="9">
    <source>
        <dbReference type="SMART" id="SM01131"/>
    </source>
</evidence>
<dbReference type="EC" id="3.6.1.1" evidence="8"/>
<evidence type="ECO:0000313" key="10">
    <source>
        <dbReference type="EMBL" id="SDO07372.1"/>
    </source>
</evidence>
<feature type="domain" description="DHHA2" evidence="9">
    <location>
        <begin position="208"/>
        <end position="334"/>
    </location>
</feature>
<feature type="binding site" evidence="8">
    <location>
        <position position="124"/>
    </location>
    <ligand>
        <name>Mn(2+)</name>
        <dbReference type="ChEBI" id="CHEBI:29035"/>
        <label>2</label>
    </ligand>
</feature>
<evidence type="ECO:0000256" key="3">
    <source>
        <dbReference type="ARBA" id="ARBA00022490"/>
    </source>
</evidence>
<dbReference type="SMART" id="SM01131">
    <property type="entry name" value="DHHA2"/>
    <property type="match status" value="1"/>
</dbReference>
<dbReference type="FunFam" id="3.90.1640.10:FF:000001">
    <property type="entry name" value="Probable manganese-dependent inorganic pyrophosphatase"/>
    <property type="match status" value="1"/>
</dbReference>
<keyword evidence="6 8" id="KW-0464">Manganese</keyword>
<dbReference type="Pfam" id="PF02833">
    <property type="entry name" value="DHHA2"/>
    <property type="match status" value="1"/>
</dbReference>
<name>A0A1H0GKT5_HALAD</name>
<reference evidence="11" key="1">
    <citation type="submission" date="2016-10" db="EMBL/GenBank/DDBJ databases">
        <authorList>
            <person name="Varghese N."/>
            <person name="Submissions S."/>
        </authorList>
    </citation>
    <scope>NUCLEOTIDE SEQUENCE [LARGE SCALE GENOMIC DNA]</scope>
    <source>
        <strain evidence="11">CGMCC 1.3703</strain>
    </source>
</reference>
<evidence type="ECO:0000256" key="4">
    <source>
        <dbReference type="ARBA" id="ARBA00022723"/>
    </source>
</evidence>
<dbReference type="InterPro" id="IPR022934">
    <property type="entry name" value="Mn-dep_inorganic_PyrPase"/>
</dbReference>
<feature type="binding site" evidence="8">
    <location>
        <position position="102"/>
    </location>
    <ligand>
        <name>Mn(2+)</name>
        <dbReference type="ChEBI" id="CHEBI:29035"/>
        <label>2</label>
    </ligand>
</feature>
<dbReference type="HAMAP" id="MF_00207">
    <property type="entry name" value="PPase_C"/>
    <property type="match status" value="1"/>
</dbReference>
<comment type="subcellular location">
    <subcellularLocation>
        <location evidence="1 8">Cytoplasm</location>
    </subcellularLocation>
</comment>
<dbReference type="InterPro" id="IPR001667">
    <property type="entry name" value="DDH_dom"/>
</dbReference>
<comment type="cofactor">
    <cofactor evidence="8">
        <name>Mn(2+)</name>
        <dbReference type="ChEBI" id="CHEBI:29035"/>
    </cofactor>
    <text evidence="8">Binds 2 manganese ions per subunit.</text>
</comment>
<keyword evidence="3 8" id="KW-0963">Cytoplasm</keyword>
<dbReference type="InterPro" id="IPR004097">
    <property type="entry name" value="DHHA2"/>
</dbReference>